<dbReference type="Proteomes" id="UP000253529">
    <property type="component" value="Unassembled WGS sequence"/>
</dbReference>
<reference evidence="2 3" key="1">
    <citation type="submission" date="2018-06" db="EMBL/GenBank/DDBJ databases">
        <title>Genomic Encyclopedia of Type Strains, Phase IV (KMG-IV): sequencing the most valuable type-strain genomes for metagenomic binning, comparative biology and taxonomic classification.</title>
        <authorList>
            <person name="Goeker M."/>
        </authorList>
    </citation>
    <scope>NUCLEOTIDE SEQUENCE [LARGE SCALE GENOMIC DNA]</scope>
    <source>
        <strain evidence="2 3">DSM 24875</strain>
    </source>
</reference>
<evidence type="ECO:0000313" key="2">
    <source>
        <dbReference type="EMBL" id="RBP02547.1"/>
    </source>
</evidence>
<dbReference type="RefSeq" id="WP_113893402.1">
    <property type="nucleotide sequence ID" value="NZ_QNRK01000051.1"/>
</dbReference>
<evidence type="ECO:0000256" key="1">
    <source>
        <dbReference type="SAM" id="MobiDB-lite"/>
    </source>
</evidence>
<gene>
    <name evidence="2" type="ORF">DFR50_15123</name>
</gene>
<feature type="region of interest" description="Disordered" evidence="1">
    <location>
        <begin position="41"/>
        <end position="63"/>
    </location>
</feature>
<accession>A0A366EJF0</accession>
<keyword evidence="3" id="KW-1185">Reference proteome</keyword>
<protein>
    <submittedName>
        <fullName evidence="2">Uncharacterized protein</fullName>
    </submittedName>
</protein>
<feature type="compositionally biased region" description="Basic and acidic residues" evidence="1">
    <location>
        <begin position="54"/>
        <end position="63"/>
    </location>
</feature>
<evidence type="ECO:0000313" key="3">
    <source>
        <dbReference type="Proteomes" id="UP000253529"/>
    </source>
</evidence>
<proteinExistence type="predicted"/>
<dbReference type="AlphaFoldDB" id="A0A366EJF0"/>
<comment type="caution">
    <text evidence="2">The sequence shown here is derived from an EMBL/GenBank/DDBJ whole genome shotgun (WGS) entry which is preliminary data.</text>
</comment>
<sequence>MRSVDNPVITSPVDRKHVAEWRKLPPGQWGVTPETQRLLEQSSPNAAHESLLPLREKVARSAG</sequence>
<dbReference type="EMBL" id="QNRK01000051">
    <property type="protein sequence ID" value="RBP02547.1"/>
    <property type="molecule type" value="Genomic_DNA"/>
</dbReference>
<name>A0A366EJF0_9HYPH</name>
<organism evidence="2 3">
    <name type="scientific">Roseiarcus fermentans</name>
    <dbReference type="NCBI Taxonomy" id="1473586"/>
    <lineage>
        <taxon>Bacteria</taxon>
        <taxon>Pseudomonadati</taxon>
        <taxon>Pseudomonadota</taxon>
        <taxon>Alphaproteobacteria</taxon>
        <taxon>Hyphomicrobiales</taxon>
        <taxon>Roseiarcaceae</taxon>
        <taxon>Roseiarcus</taxon>
    </lineage>
</organism>